<dbReference type="InterPro" id="IPR009959">
    <property type="entry name" value="Cyclase_SnoaL-like"/>
</dbReference>
<dbReference type="GO" id="GO:0030638">
    <property type="term" value="P:polyketide metabolic process"/>
    <property type="evidence" value="ECO:0007669"/>
    <property type="project" value="InterPro"/>
</dbReference>
<accession>W9GEX6</accession>
<dbReference type="OrthoDB" id="129343at2"/>
<comment type="caution">
    <text evidence="1">The sequence shown here is derived from an EMBL/GenBank/DDBJ whole genome shotgun (WGS) entry which is preliminary data.</text>
</comment>
<dbReference type="AlphaFoldDB" id="W9GEX6"/>
<dbReference type="Pfam" id="PF07366">
    <property type="entry name" value="SnoaL"/>
    <property type="match status" value="1"/>
</dbReference>
<dbReference type="PANTHER" id="PTHR38436:SF1">
    <property type="entry name" value="ESTER CYCLASE"/>
    <property type="match status" value="1"/>
</dbReference>
<keyword evidence="2" id="KW-1185">Reference proteome</keyword>
<dbReference type="SUPFAM" id="SSF54427">
    <property type="entry name" value="NTF2-like"/>
    <property type="match status" value="1"/>
</dbReference>
<evidence type="ECO:0008006" key="3">
    <source>
        <dbReference type="Google" id="ProtNLM"/>
    </source>
</evidence>
<organism evidence="1 2">
    <name type="scientific">Intrasporangium oryzae NRRL B-24470</name>
    <dbReference type="NCBI Taxonomy" id="1386089"/>
    <lineage>
        <taxon>Bacteria</taxon>
        <taxon>Bacillati</taxon>
        <taxon>Actinomycetota</taxon>
        <taxon>Actinomycetes</taxon>
        <taxon>Micrococcales</taxon>
        <taxon>Intrasporangiaceae</taxon>
        <taxon>Intrasporangium</taxon>
    </lineage>
</organism>
<dbReference type="eggNOG" id="COG5485">
    <property type="taxonomic scope" value="Bacteria"/>
</dbReference>
<dbReference type="RefSeq" id="WP_034800534.1">
    <property type="nucleotide sequence ID" value="NZ_AWSA01000002.1"/>
</dbReference>
<proteinExistence type="predicted"/>
<dbReference type="PANTHER" id="PTHR38436">
    <property type="entry name" value="POLYKETIDE CYCLASE SNOAL-LIKE DOMAIN"/>
    <property type="match status" value="1"/>
</dbReference>
<gene>
    <name evidence="1" type="ORF">N865_16730</name>
</gene>
<sequence length="141" mass="15548">MPNHAAQSVDRRFVEEVLNGHNLGVLPELVTDDFTEENPVPGQGPGREGLRDFLQQMFTAFPDLQWTVEQMVADDDMVMAWSTWQGTHLGAFLGIPPTGNRVSVEAWTRDVFRDGKISSSRILMDNLALLQQLGVTPAAGA</sequence>
<protein>
    <recommendedName>
        <fullName evidence="3">Ester cyclase</fullName>
    </recommendedName>
</protein>
<name>W9GEX6_9MICO</name>
<reference evidence="1 2" key="1">
    <citation type="submission" date="2013-08" db="EMBL/GenBank/DDBJ databases">
        <title>Intrasporangium oryzae NRRL B-24470.</title>
        <authorList>
            <person name="Liu H."/>
            <person name="Wang G."/>
        </authorList>
    </citation>
    <scope>NUCLEOTIDE SEQUENCE [LARGE SCALE GENOMIC DNA]</scope>
    <source>
        <strain evidence="1 2">NRRL B-24470</strain>
    </source>
</reference>
<dbReference type="STRING" id="1386089.N865_16730"/>
<dbReference type="Proteomes" id="UP000019489">
    <property type="component" value="Unassembled WGS sequence"/>
</dbReference>
<evidence type="ECO:0000313" key="2">
    <source>
        <dbReference type="Proteomes" id="UP000019489"/>
    </source>
</evidence>
<dbReference type="EMBL" id="AWSA01000002">
    <property type="protein sequence ID" value="EWT03383.1"/>
    <property type="molecule type" value="Genomic_DNA"/>
</dbReference>
<dbReference type="InterPro" id="IPR032710">
    <property type="entry name" value="NTF2-like_dom_sf"/>
</dbReference>
<evidence type="ECO:0000313" key="1">
    <source>
        <dbReference type="EMBL" id="EWT03383.1"/>
    </source>
</evidence>
<dbReference type="Gene3D" id="3.10.450.50">
    <property type="match status" value="1"/>
</dbReference>